<feature type="transmembrane region" description="Helical" evidence="1">
    <location>
        <begin position="102"/>
        <end position="125"/>
    </location>
</feature>
<reference evidence="4" key="1">
    <citation type="journal article" date="2023" name="IScience">
        <title>Live-bearing cockroach genome reveals convergent evolutionary mechanisms linked to viviparity in insects and beyond.</title>
        <authorList>
            <person name="Fouks B."/>
            <person name="Harrison M.C."/>
            <person name="Mikhailova A.A."/>
            <person name="Marchal E."/>
            <person name="English S."/>
            <person name="Carruthers M."/>
            <person name="Jennings E.C."/>
            <person name="Chiamaka E.L."/>
            <person name="Frigard R.A."/>
            <person name="Pippel M."/>
            <person name="Attardo G.M."/>
            <person name="Benoit J.B."/>
            <person name="Bornberg-Bauer E."/>
            <person name="Tobe S.S."/>
        </authorList>
    </citation>
    <scope>NUCLEOTIDE SEQUENCE</scope>
    <source>
        <strain evidence="4">Stay&amp;Tobe</strain>
    </source>
</reference>
<gene>
    <name evidence="4" type="ORF">L9F63_000861</name>
</gene>
<accession>A0AAD8AKY1</accession>
<dbReference type="Pfam" id="PF01757">
    <property type="entry name" value="Acyl_transf_3"/>
    <property type="match status" value="1"/>
</dbReference>
<sequence>SLLTILSTLLAASTVYDLVLHKYEKRCEDKKFKILSSFSLYTNVRKLFSIGITPETMVCMHGLRYISLFWVILGHTFLIKYISPAVNHDDAKNFSDNPLMMFVMNATVTTDTFFLLSGTLLCYIFMREWKKLSQFNIFKFYVIRYIRLTPPYAFVIFFYSTLMYRTGSGPLWDSLVGLNKQLCVDNWWINILYINNYIHVDRMCLNQTWYLAVDMQLYCLSPLLLYPLVKWPRIGKVLIGIVLAASILSPVIITIQLRLPAAMLYTRDSASMGTVYEQVYVRAYTRAGPYIIGIMLGYVLHKYKGNKLTYLSVELIYIFLGWVVCMTSCLAVLMGAAVFYDESHKYSAIEAGIYAGIHRNVWAAGIAWICFTCIKGYGGPVNMFLSWRIFIPLSRLTYCAYLCHHVVLLHDIASLRTPIYLSGYNMLHDFCGNVSFSFVLGAVVSLSIEMPIMNLVYTLLKTSEHVLQKIKR</sequence>
<feature type="transmembrane region" description="Helical" evidence="1">
    <location>
        <begin position="360"/>
        <end position="377"/>
    </location>
</feature>
<dbReference type="InterPro" id="IPR002656">
    <property type="entry name" value="Acyl_transf_3_dom"/>
</dbReference>
<keyword evidence="2" id="KW-0732">Signal</keyword>
<feature type="transmembrane region" description="Helical" evidence="1">
    <location>
        <begin position="65"/>
        <end position="82"/>
    </location>
</feature>
<dbReference type="EMBL" id="JASPKZ010000038">
    <property type="protein sequence ID" value="KAJ9601023.1"/>
    <property type="molecule type" value="Genomic_DNA"/>
</dbReference>
<name>A0AAD8AKY1_DIPPU</name>
<feature type="domain" description="Acyltransferase 3" evidence="3">
    <location>
        <begin position="60"/>
        <end position="408"/>
    </location>
</feature>
<feature type="transmembrane region" description="Helical" evidence="1">
    <location>
        <begin position="145"/>
        <end position="164"/>
    </location>
</feature>
<reference evidence="4" key="2">
    <citation type="submission" date="2023-05" db="EMBL/GenBank/DDBJ databases">
        <authorList>
            <person name="Fouks B."/>
        </authorList>
    </citation>
    <scope>NUCLEOTIDE SEQUENCE</scope>
    <source>
        <strain evidence="4">Stay&amp;Tobe</strain>
        <tissue evidence="4">Testes</tissue>
    </source>
</reference>
<feature type="transmembrane region" description="Helical" evidence="1">
    <location>
        <begin position="315"/>
        <end position="340"/>
    </location>
</feature>
<proteinExistence type="predicted"/>
<keyword evidence="5" id="KW-1185">Reference proteome</keyword>
<evidence type="ECO:0000256" key="1">
    <source>
        <dbReference type="SAM" id="Phobius"/>
    </source>
</evidence>
<feature type="chain" id="PRO_5042005969" description="Acyltransferase 3 domain-containing protein" evidence="2">
    <location>
        <begin position="18"/>
        <end position="472"/>
    </location>
</feature>
<organism evidence="4 5">
    <name type="scientific">Diploptera punctata</name>
    <name type="common">Pacific beetle cockroach</name>
    <dbReference type="NCBI Taxonomy" id="6984"/>
    <lineage>
        <taxon>Eukaryota</taxon>
        <taxon>Metazoa</taxon>
        <taxon>Ecdysozoa</taxon>
        <taxon>Arthropoda</taxon>
        <taxon>Hexapoda</taxon>
        <taxon>Insecta</taxon>
        <taxon>Pterygota</taxon>
        <taxon>Neoptera</taxon>
        <taxon>Polyneoptera</taxon>
        <taxon>Dictyoptera</taxon>
        <taxon>Blattodea</taxon>
        <taxon>Blaberoidea</taxon>
        <taxon>Blaberidae</taxon>
        <taxon>Diplopterinae</taxon>
        <taxon>Diploptera</taxon>
    </lineage>
</organism>
<dbReference type="InterPro" id="IPR052728">
    <property type="entry name" value="O2_lipid_transport_reg"/>
</dbReference>
<protein>
    <recommendedName>
        <fullName evidence="3">Acyltransferase 3 domain-containing protein</fullName>
    </recommendedName>
</protein>
<feature type="transmembrane region" description="Helical" evidence="1">
    <location>
        <begin position="436"/>
        <end position="460"/>
    </location>
</feature>
<feature type="transmembrane region" description="Helical" evidence="1">
    <location>
        <begin position="279"/>
        <end position="303"/>
    </location>
</feature>
<evidence type="ECO:0000313" key="5">
    <source>
        <dbReference type="Proteomes" id="UP001233999"/>
    </source>
</evidence>
<keyword evidence="1" id="KW-0812">Transmembrane</keyword>
<feature type="transmembrane region" description="Helical" evidence="1">
    <location>
        <begin position="238"/>
        <end position="259"/>
    </location>
</feature>
<dbReference type="Proteomes" id="UP001233999">
    <property type="component" value="Unassembled WGS sequence"/>
</dbReference>
<evidence type="ECO:0000259" key="3">
    <source>
        <dbReference type="Pfam" id="PF01757"/>
    </source>
</evidence>
<evidence type="ECO:0000256" key="2">
    <source>
        <dbReference type="SAM" id="SignalP"/>
    </source>
</evidence>
<dbReference type="GO" id="GO:0016747">
    <property type="term" value="F:acyltransferase activity, transferring groups other than amino-acyl groups"/>
    <property type="evidence" value="ECO:0007669"/>
    <property type="project" value="InterPro"/>
</dbReference>
<comment type="caution">
    <text evidence="4">The sequence shown here is derived from an EMBL/GenBank/DDBJ whole genome shotgun (WGS) entry which is preliminary data.</text>
</comment>
<dbReference type="PANTHER" id="PTHR11161">
    <property type="entry name" value="O-ACYLTRANSFERASE"/>
    <property type="match status" value="1"/>
</dbReference>
<feature type="signal peptide" evidence="2">
    <location>
        <begin position="1"/>
        <end position="17"/>
    </location>
</feature>
<keyword evidence="1" id="KW-1133">Transmembrane helix</keyword>
<dbReference type="PANTHER" id="PTHR11161:SF0">
    <property type="entry name" value="O-ACYLTRANSFERASE LIKE PROTEIN"/>
    <property type="match status" value="1"/>
</dbReference>
<feature type="non-terminal residue" evidence="4">
    <location>
        <position position="1"/>
    </location>
</feature>
<keyword evidence="1" id="KW-0472">Membrane</keyword>
<evidence type="ECO:0000313" key="4">
    <source>
        <dbReference type="EMBL" id="KAJ9601023.1"/>
    </source>
</evidence>
<feature type="non-terminal residue" evidence="4">
    <location>
        <position position="472"/>
    </location>
</feature>
<dbReference type="AlphaFoldDB" id="A0AAD8AKY1"/>